<name>A0A061RFJ4_9CHLO</name>
<gene>
    <name evidence="2" type="ORF">TSPGSL018_1389</name>
</gene>
<proteinExistence type="predicted"/>
<accession>A0A061RFJ4</accession>
<dbReference type="Pfam" id="PF05050">
    <property type="entry name" value="Methyltransf_21"/>
    <property type="match status" value="1"/>
</dbReference>
<feature type="domain" description="Methyltransferase FkbM" evidence="1">
    <location>
        <begin position="6"/>
        <end position="73"/>
    </location>
</feature>
<reference evidence="2" key="1">
    <citation type="submission" date="2014-05" db="EMBL/GenBank/DDBJ databases">
        <title>The transcriptome of the halophilic microalga Tetraselmis sp. GSL018 isolated from the Great Salt Lake, Utah.</title>
        <authorList>
            <person name="Jinkerson R.E."/>
            <person name="D'Adamo S."/>
            <person name="Posewitz M.C."/>
        </authorList>
    </citation>
    <scope>NUCLEOTIDE SEQUENCE</scope>
    <source>
        <strain evidence="2">GSL018</strain>
    </source>
</reference>
<evidence type="ECO:0000259" key="1">
    <source>
        <dbReference type="Pfam" id="PF05050"/>
    </source>
</evidence>
<sequence length="105" mass="11472">EVSCRLVTVSDVVAELGLGPVALLKVDVERSELEVLAGISPADWGRIEQVAIEVHDVDGRLQQVQDILEAAGFSRVFVAQDERLLGTSLYNVYCSKRYTKPSGKV</sequence>
<dbReference type="SUPFAM" id="SSF53335">
    <property type="entry name" value="S-adenosyl-L-methionine-dependent methyltransferases"/>
    <property type="match status" value="1"/>
</dbReference>
<feature type="non-terminal residue" evidence="2">
    <location>
        <position position="1"/>
    </location>
</feature>
<dbReference type="InterPro" id="IPR006342">
    <property type="entry name" value="FkbM_mtfrase"/>
</dbReference>
<organism evidence="2">
    <name type="scientific">Tetraselmis sp. GSL018</name>
    <dbReference type="NCBI Taxonomy" id="582737"/>
    <lineage>
        <taxon>Eukaryota</taxon>
        <taxon>Viridiplantae</taxon>
        <taxon>Chlorophyta</taxon>
        <taxon>core chlorophytes</taxon>
        <taxon>Chlorodendrophyceae</taxon>
        <taxon>Chlorodendrales</taxon>
        <taxon>Chlorodendraceae</taxon>
        <taxon>Tetraselmis</taxon>
    </lineage>
</organism>
<protein>
    <submittedName>
        <fullName evidence="2">Amino acid adenylation protein</fullName>
    </submittedName>
</protein>
<dbReference type="Gene3D" id="3.40.50.150">
    <property type="entry name" value="Vaccinia Virus protein VP39"/>
    <property type="match status" value="1"/>
</dbReference>
<dbReference type="InterPro" id="IPR029063">
    <property type="entry name" value="SAM-dependent_MTases_sf"/>
</dbReference>
<evidence type="ECO:0000313" key="2">
    <source>
        <dbReference type="EMBL" id="JAC71662.1"/>
    </source>
</evidence>
<dbReference type="EMBL" id="GBEZ01014406">
    <property type="protein sequence ID" value="JAC71662.1"/>
    <property type="molecule type" value="Transcribed_RNA"/>
</dbReference>
<dbReference type="AlphaFoldDB" id="A0A061RFJ4"/>